<dbReference type="EMBL" id="JAACNO010001405">
    <property type="protein sequence ID" value="KAF4140866.1"/>
    <property type="molecule type" value="Genomic_DNA"/>
</dbReference>
<dbReference type="Proteomes" id="UP000602510">
    <property type="component" value="Unassembled WGS sequence"/>
</dbReference>
<feature type="region of interest" description="Disordered" evidence="1">
    <location>
        <begin position="119"/>
        <end position="143"/>
    </location>
</feature>
<proteinExistence type="predicted"/>
<feature type="compositionally biased region" description="Acidic residues" evidence="1">
    <location>
        <begin position="214"/>
        <end position="225"/>
    </location>
</feature>
<dbReference type="InterPro" id="IPR001611">
    <property type="entry name" value="Leu-rich_rpt"/>
</dbReference>
<evidence type="ECO:0000313" key="4">
    <source>
        <dbReference type="Proteomes" id="UP000602510"/>
    </source>
</evidence>
<protein>
    <submittedName>
        <fullName evidence="2">Uncharacterized protein</fullName>
    </submittedName>
</protein>
<organism evidence="2 4">
    <name type="scientific">Phytophthora infestans</name>
    <name type="common">Potato late blight agent</name>
    <name type="synonym">Botrytis infestans</name>
    <dbReference type="NCBI Taxonomy" id="4787"/>
    <lineage>
        <taxon>Eukaryota</taxon>
        <taxon>Sar</taxon>
        <taxon>Stramenopiles</taxon>
        <taxon>Oomycota</taxon>
        <taxon>Peronosporomycetes</taxon>
        <taxon>Peronosporales</taxon>
        <taxon>Peronosporaceae</taxon>
        <taxon>Phytophthora</taxon>
    </lineage>
</organism>
<sequence>MSTANVTRKWRISETHAELPIKNHKYVKNSTDMYMVNKRIDKIANFDAFVNLEVLWINDNPIQELDGLSGCFCLKHSTTTTTASGGPGDMEVQDVLDWLKIDIGRDIKLMEKWLDSSRNERKEIESVNDKGKEISWDEDPVDPLDRIPALKEIQNKMNRQNGSSSNHKGGNNEAKLADAVHPLLKDTSVTVHSAASEDAVVNATPAEEVKAEKEEEAAASTEEEL</sequence>
<name>A0A833SRB2_PHYIN</name>
<comment type="caution">
    <text evidence="2">The sequence shown here is derived from an EMBL/GenBank/DDBJ whole genome shotgun (WGS) entry which is preliminary data.</text>
</comment>
<keyword evidence="4" id="KW-1185">Reference proteome</keyword>
<feature type="region of interest" description="Disordered" evidence="1">
    <location>
        <begin position="155"/>
        <end position="225"/>
    </location>
</feature>
<feature type="compositionally biased region" description="Basic and acidic residues" evidence="1">
    <location>
        <begin position="119"/>
        <end position="135"/>
    </location>
</feature>
<gene>
    <name evidence="2" type="ORF">GN244_ATG10332</name>
    <name evidence="3" type="ORF">GN958_ATG09714</name>
</gene>
<feature type="compositionally biased region" description="Low complexity" evidence="1">
    <location>
        <begin position="161"/>
        <end position="172"/>
    </location>
</feature>
<dbReference type="Proteomes" id="UP000704712">
    <property type="component" value="Unassembled WGS sequence"/>
</dbReference>
<evidence type="ECO:0000313" key="3">
    <source>
        <dbReference type="EMBL" id="KAF4140866.1"/>
    </source>
</evidence>
<accession>A0A833SRB2</accession>
<evidence type="ECO:0000313" key="2">
    <source>
        <dbReference type="EMBL" id="KAF4037598.1"/>
    </source>
</evidence>
<dbReference type="EMBL" id="WSZM01000237">
    <property type="protein sequence ID" value="KAF4037598.1"/>
    <property type="molecule type" value="Genomic_DNA"/>
</dbReference>
<dbReference type="AlphaFoldDB" id="A0A833SRB2"/>
<reference evidence="2" key="1">
    <citation type="submission" date="2020-04" db="EMBL/GenBank/DDBJ databases">
        <title>Hybrid Assembly of Korean Phytophthora infestans isolates.</title>
        <authorList>
            <person name="Prokchorchik M."/>
            <person name="Lee Y."/>
            <person name="Seo J."/>
            <person name="Cho J.-H."/>
            <person name="Park Y.-E."/>
            <person name="Jang D.-C."/>
            <person name="Im J.-S."/>
            <person name="Choi J.-G."/>
            <person name="Park H.-J."/>
            <person name="Lee G.-B."/>
            <person name="Lee Y.-G."/>
            <person name="Hong S.-Y."/>
            <person name="Cho K."/>
            <person name="Sohn K.H."/>
        </authorList>
    </citation>
    <scope>NUCLEOTIDE SEQUENCE</scope>
    <source>
        <strain evidence="2">KR_1_A1</strain>
        <strain evidence="3">KR_2_A2</strain>
    </source>
</reference>
<dbReference type="Gene3D" id="3.80.10.10">
    <property type="entry name" value="Ribonuclease Inhibitor"/>
    <property type="match status" value="1"/>
</dbReference>
<dbReference type="PROSITE" id="PS51450">
    <property type="entry name" value="LRR"/>
    <property type="match status" value="1"/>
</dbReference>
<dbReference type="InterPro" id="IPR032675">
    <property type="entry name" value="LRR_dom_sf"/>
</dbReference>
<evidence type="ECO:0000256" key="1">
    <source>
        <dbReference type="SAM" id="MobiDB-lite"/>
    </source>
</evidence>